<feature type="region of interest" description="Disordered" evidence="1">
    <location>
        <begin position="34"/>
        <end position="94"/>
    </location>
</feature>
<keyword evidence="2" id="KW-1133">Transmembrane helix</keyword>
<feature type="compositionally biased region" description="Polar residues" evidence="1">
    <location>
        <begin position="34"/>
        <end position="45"/>
    </location>
</feature>
<evidence type="ECO:0000313" key="5">
    <source>
        <dbReference type="Proteomes" id="UP000077755"/>
    </source>
</evidence>
<keyword evidence="2" id="KW-0472">Membrane</keyword>
<gene>
    <name evidence="3" type="ORF">DCAR_016611</name>
    <name evidence="4" type="ORF">DCAR_0518986</name>
</gene>
<dbReference type="PANTHER" id="PTHR36347">
    <property type="entry name" value="EXPRESSED PROTEIN"/>
    <property type="match status" value="1"/>
</dbReference>
<feature type="transmembrane region" description="Helical" evidence="2">
    <location>
        <begin position="120"/>
        <end position="138"/>
    </location>
</feature>
<dbReference type="Gramene" id="KZM93366">
    <property type="protein sequence ID" value="KZM93366"/>
    <property type="gene ID" value="DCAR_016611"/>
</dbReference>
<dbReference type="KEGG" id="dcr:108220779"/>
<feature type="compositionally biased region" description="Basic residues" evidence="1">
    <location>
        <begin position="64"/>
        <end position="73"/>
    </location>
</feature>
<protein>
    <recommendedName>
        <fullName evidence="6">Transmembrane protein</fullName>
    </recommendedName>
</protein>
<dbReference type="EMBL" id="LNRQ01000005">
    <property type="protein sequence ID" value="KZM93366.1"/>
    <property type="molecule type" value="Genomic_DNA"/>
</dbReference>
<dbReference type="OrthoDB" id="1925898at2759"/>
<reference evidence="3" key="1">
    <citation type="journal article" date="2016" name="Nat. Genet.">
        <title>A high-quality carrot genome assembly provides new insights into carotenoid accumulation and asterid genome evolution.</title>
        <authorList>
            <person name="Iorizzo M."/>
            <person name="Ellison S."/>
            <person name="Senalik D."/>
            <person name="Zeng P."/>
            <person name="Satapoomin P."/>
            <person name="Huang J."/>
            <person name="Bowman M."/>
            <person name="Iovene M."/>
            <person name="Sanseverino W."/>
            <person name="Cavagnaro P."/>
            <person name="Yildiz M."/>
            <person name="Macko-Podgorni A."/>
            <person name="Moranska E."/>
            <person name="Grzebelus E."/>
            <person name="Grzebelus D."/>
            <person name="Ashrafi H."/>
            <person name="Zheng Z."/>
            <person name="Cheng S."/>
            <person name="Spooner D."/>
            <person name="Van Deynze A."/>
            <person name="Simon P."/>
        </authorList>
    </citation>
    <scope>NUCLEOTIDE SEQUENCE [LARGE SCALE GENOMIC DNA]</scope>
    <source>
        <tissue evidence="3">Leaf</tissue>
    </source>
</reference>
<organism evidence="3">
    <name type="scientific">Daucus carota subsp. sativus</name>
    <name type="common">Carrot</name>
    <dbReference type="NCBI Taxonomy" id="79200"/>
    <lineage>
        <taxon>Eukaryota</taxon>
        <taxon>Viridiplantae</taxon>
        <taxon>Streptophyta</taxon>
        <taxon>Embryophyta</taxon>
        <taxon>Tracheophyta</taxon>
        <taxon>Spermatophyta</taxon>
        <taxon>Magnoliopsida</taxon>
        <taxon>eudicotyledons</taxon>
        <taxon>Gunneridae</taxon>
        <taxon>Pentapetalae</taxon>
        <taxon>asterids</taxon>
        <taxon>campanulids</taxon>
        <taxon>Apiales</taxon>
        <taxon>Apiaceae</taxon>
        <taxon>Apioideae</taxon>
        <taxon>Scandiceae</taxon>
        <taxon>Daucinae</taxon>
        <taxon>Daucus</taxon>
        <taxon>Daucus sect. Daucus</taxon>
    </lineage>
</organism>
<reference evidence="4" key="2">
    <citation type="submission" date="2022-03" db="EMBL/GenBank/DDBJ databases">
        <title>Draft title - Genomic analysis of global carrot germplasm unveils the trajectory of domestication and the origin of high carotenoid orange carrot.</title>
        <authorList>
            <person name="Iorizzo M."/>
            <person name="Ellison S."/>
            <person name="Senalik D."/>
            <person name="Macko-Podgorni A."/>
            <person name="Grzebelus D."/>
            <person name="Bostan H."/>
            <person name="Rolling W."/>
            <person name="Curaba J."/>
            <person name="Simon P."/>
        </authorList>
    </citation>
    <scope>NUCLEOTIDE SEQUENCE</scope>
    <source>
        <tissue evidence="4">Leaf</tissue>
    </source>
</reference>
<dbReference type="EMBL" id="CP093347">
    <property type="protein sequence ID" value="WOG99633.1"/>
    <property type="molecule type" value="Genomic_DNA"/>
</dbReference>
<keyword evidence="5" id="KW-1185">Reference proteome</keyword>
<evidence type="ECO:0000256" key="2">
    <source>
        <dbReference type="SAM" id="Phobius"/>
    </source>
</evidence>
<dbReference type="PANTHER" id="PTHR36347:SF1">
    <property type="entry name" value="EXPRESSED PROTEIN"/>
    <property type="match status" value="1"/>
</dbReference>
<dbReference type="GO" id="GO:0009507">
    <property type="term" value="C:chloroplast"/>
    <property type="evidence" value="ECO:0007669"/>
    <property type="project" value="TreeGrafter"/>
</dbReference>
<keyword evidence="2" id="KW-0812">Transmembrane</keyword>
<dbReference type="Proteomes" id="UP000077755">
    <property type="component" value="Chromosome 5"/>
</dbReference>
<evidence type="ECO:0000256" key="1">
    <source>
        <dbReference type="SAM" id="MobiDB-lite"/>
    </source>
</evidence>
<proteinExistence type="predicted"/>
<sequence length="161" mass="18054">MNTTLFSFTAKPLTTTPSKFQLHHQKYLLSVTPLKSSTDSTNSKITSKDGEVGAPSSPEVAPIRFKRVSRRRARQQELEQSKPAPKQPKPPKEWEAMTLTEKALELYVGEKGLLFWINKFAYASIYIIIGAWICFRFVGPALNLYQLDAPPLSPTDVLKGS</sequence>
<evidence type="ECO:0008006" key="6">
    <source>
        <dbReference type="Google" id="ProtNLM"/>
    </source>
</evidence>
<evidence type="ECO:0000313" key="4">
    <source>
        <dbReference type="EMBL" id="WOG99633.1"/>
    </source>
</evidence>
<accession>A0A164XMM7</accession>
<dbReference type="STRING" id="79200.A0A164XMM7"/>
<name>A0A164XMM7_DAUCS</name>
<evidence type="ECO:0000313" key="3">
    <source>
        <dbReference type="EMBL" id="KZM93366.1"/>
    </source>
</evidence>
<dbReference type="AlphaFoldDB" id="A0A164XMM7"/>